<sequence length="1012" mass="115060">MKKVTAIILLIVISYLAVFYVSNSAYFDKKKIKLAENGVLTLSDVQLTANESIKLQGEWAFYPNHLLTSTEELPHLIAQRTLVTAPHNLNDILPPIDEEVVAGTYHLTIHVPSDAQYGMYMREIRQANRVFVNNIDVGGYGKTTLHYDDFKAENEDRYTIYAPSHNKKIELLIQVTNLNYIQSGLIHAVDFGLADVIRKEFRVKVLGDVIVSVGYMMFGLIYLIKFLQTRTRKEELYFSIFAIALGLHSATIDQKIFFSIFTDWPILWQLRLQLGLIPIILIGITMFFYYMYPTYLSKKWTFIVVTLLMIVCFMYTVYHPITQNQLLGNMMSLQLKKLLYILLVIPAIIYNSMALCRIVKRKAPGFYQILLVIISIGIYSVFLIINLFTTMPIDGTKAVMFICVLISFASLLNYHANQAYKKIAALSEELLANNKMKDEFLVKTSHELRTPLNGVIHLARALMEGEKGPLKRGQQEQVILIHTVAQRLNYLVEDLLFASHHMVGELRVNKQNTSLAIVNEVINEVKAIQEMNHVPIYCKNDFAETLVYTDAARFKQALYNLLNNALKHTREGAIDVVVERGEQVFWIHVHDTGVGIDHNHLTKIFDSFYQIADHDKQQGLGIGLSIAKNIVEALGGTIKVKSEVGIGSTFSFSIPITENPIRHEQNTPVIKHVSEQHIVIPYIKVTDDPVLVIVDDNHTNLKVLIDYLQTKPYSIVAFDNGKDAIAYIHGNRVDCMLVDLMLHDMSGHDICTNVRQQYDMLELPIIVLTAIMHHKELVSSLQNGANTYLQKPIDMEELLIRIDSLLAVRQSSMEAIDIEMKYLYSQITPHFIYNTLNTIIGLSYSNMEDTREALYCLATYFRAKLNVHYFGNMVNIHDEIDLVKAYLYIEKLRFGEQLQVQYDIDDTLDFSIPALSLQPLVENAVFHGISKNENGGSVCVTIQQQNKQIIVQVKDDGIGMTAEQVDKLLLLEDKGLGFASSIKKFKLLKKTAVQIDSAINEGTIITITMMRE</sequence>
<dbReference type="PANTHER" id="PTHR43547">
    <property type="entry name" value="TWO-COMPONENT HISTIDINE KINASE"/>
    <property type="match status" value="1"/>
</dbReference>
<dbReference type="Gene3D" id="3.30.565.10">
    <property type="entry name" value="Histidine kinase-like ATPase, C-terminal domain"/>
    <property type="match status" value="2"/>
</dbReference>
<feature type="transmembrane region" description="Helical" evidence="11">
    <location>
        <begin position="299"/>
        <end position="318"/>
    </location>
</feature>
<dbReference type="InterPro" id="IPR036890">
    <property type="entry name" value="HATPase_C_sf"/>
</dbReference>
<dbReference type="InterPro" id="IPR001789">
    <property type="entry name" value="Sig_transdc_resp-reg_receiver"/>
</dbReference>
<dbReference type="InterPro" id="IPR004358">
    <property type="entry name" value="Sig_transdc_His_kin-like_C"/>
</dbReference>
<keyword evidence="8" id="KW-0067">ATP-binding</keyword>
<gene>
    <name evidence="14" type="ORF">GCM10007425_19190</name>
</gene>
<comment type="subcellular location">
    <subcellularLocation>
        <location evidence="2">Cell membrane</location>
        <topology evidence="2">Multi-pass membrane protein</topology>
    </subcellularLocation>
</comment>
<dbReference type="SUPFAM" id="SSF47384">
    <property type="entry name" value="Homodimeric domain of signal transducing histidine kinase"/>
    <property type="match status" value="1"/>
</dbReference>
<evidence type="ECO:0000256" key="6">
    <source>
        <dbReference type="ARBA" id="ARBA00022741"/>
    </source>
</evidence>
<dbReference type="Pfam" id="PF06580">
    <property type="entry name" value="His_kinase"/>
    <property type="match status" value="1"/>
</dbReference>
<feature type="transmembrane region" description="Helical" evidence="11">
    <location>
        <begin position="236"/>
        <end position="252"/>
    </location>
</feature>
<dbReference type="PANTHER" id="PTHR43547:SF2">
    <property type="entry name" value="HYBRID SIGNAL TRANSDUCTION HISTIDINE KINASE C"/>
    <property type="match status" value="1"/>
</dbReference>
<evidence type="ECO:0000313" key="14">
    <source>
        <dbReference type="EMBL" id="GGG24769.1"/>
    </source>
</evidence>
<dbReference type="Pfam" id="PF00072">
    <property type="entry name" value="Response_reg"/>
    <property type="match status" value="1"/>
</dbReference>
<dbReference type="InterPro" id="IPR010559">
    <property type="entry name" value="Sig_transdc_His_kin_internal"/>
</dbReference>
<name>A0A917G6A9_9BACI</name>
<feature type="transmembrane region" description="Helical" evidence="11">
    <location>
        <begin position="272"/>
        <end position="292"/>
    </location>
</feature>
<dbReference type="InterPro" id="IPR011006">
    <property type="entry name" value="CheY-like_superfamily"/>
</dbReference>
<dbReference type="InterPro" id="IPR005467">
    <property type="entry name" value="His_kinase_dom"/>
</dbReference>
<feature type="transmembrane region" description="Helical" evidence="11">
    <location>
        <begin position="205"/>
        <end position="224"/>
    </location>
</feature>
<reference evidence="14" key="1">
    <citation type="journal article" date="2014" name="Int. J. Syst. Evol. Microbiol.">
        <title>Complete genome sequence of Corynebacterium casei LMG S-19264T (=DSM 44701T), isolated from a smear-ripened cheese.</title>
        <authorList>
            <consortium name="US DOE Joint Genome Institute (JGI-PGF)"/>
            <person name="Walter F."/>
            <person name="Albersmeier A."/>
            <person name="Kalinowski J."/>
            <person name="Ruckert C."/>
        </authorList>
    </citation>
    <scope>NUCLEOTIDE SEQUENCE</scope>
    <source>
        <strain evidence="14">CGMCC 1.15760</strain>
    </source>
</reference>
<keyword evidence="7" id="KW-0418">Kinase</keyword>
<protein>
    <recommendedName>
        <fullName evidence="3">histidine kinase</fullName>
        <ecNumber evidence="3">2.7.13.3</ecNumber>
    </recommendedName>
</protein>
<evidence type="ECO:0000256" key="8">
    <source>
        <dbReference type="ARBA" id="ARBA00022840"/>
    </source>
</evidence>
<dbReference type="SMART" id="SM00388">
    <property type="entry name" value="HisKA"/>
    <property type="match status" value="1"/>
</dbReference>
<keyword evidence="11" id="KW-0472">Membrane</keyword>
<keyword evidence="15" id="KW-1185">Reference proteome</keyword>
<feature type="domain" description="Response regulatory" evidence="13">
    <location>
        <begin position="690"/>
        <end position="806"/>
    </location>
</feature>
<evidence type="ECO:0000256" key="5">
    <source>
        <dbReference type="ARBA" id="ARBA00022679"/>
    </source>
</evidence>
<dbReference type="PROSITE" id="PS50110">
    <property type="entry name" value="RESPONSE_REGULATORY"/>
    <property type="match status" value="1"/>
</dbReference>
<proteinExistence type="predicted"/>
<accession>A0A917G6A9</accession>
<dbReference type="Pfam" id="PF02518">
    <property type="entry name" value="HATPase_c"/>
    <property type="match status" value="2"/>
</dbReference>
<keyword evidence="6" id="KW-0547">Nucleotide-binding</keyword>
<organism evidence="14 15">
    <name type="scientific">Lysinibacillus alkalisoli</name>
    <dbReference type="NCBI Taxonomy" id="1911548"/>
    <lineage>
        <taxon>Bacteria</taxon>
        <taxon>Bacillati</taxon>
        <taxon>Bacillota</taxon>
        <taxon>Bacilli</taxon>
        <taxon>Bacillales</taxon>
        <taxon>Bacillaceae</taxon>
        <taxon>Lysinibacillus</taxon>
    </lineage>
</organism>
<dbReference type="InterPro" id="IPR003594">
    <property type="entry name" value="HATPase_dom"/>
</dbReference>
<dbReference type="SUPFAM" id="SSF52172">
    <property type="entry name" value="CheY-like"/>
    <property type="match status" value="1"/>
</dbReference>
<feature type="transmembrane region" description="Helical" evidence="11">
    <location>
        <begin position="366"/>
        <end position="389"/>
    </location>
</feature>
<dbReference type="InterPro" id="IPR036097">
    <property type="entry name" value="HisK_dim/P_sf"/>
</dbReference>
<evidence type="ECO:0000256" key="1">
    <source>
        <dbReference type="ARBA" id="ARBA00000085"/>
    </source>
</evidence>
<evidence type="ECO:0000313" key="15">
    <source>
        <dbReference type="Proteomes" id="UP000616608"/>
    </source>
</evidence>
<evidence type="ECO:0000256" key="3">
    <source>
        <dbReference type="ARBA" id="ARBA00012438"/>
    </source>
</evidence>
<keyword evidence="5" id="KW-0808">Transferase</keyword>
<keyword evidence="9" id="KW-0902">Two-component regulatory system</keyword>
<dbReference type="PROSITE" id="PS50109">
    <property type="entry name" value="HIS_KIN"/>
    <property type="match status" value="1"/>
</dbReference>
<evidence type="ECO:0000256" key="9">
    <source>
        <dbReference type="ARBA" id="ARBA00023012"/>
    </source>
</evidence>
<dbReference type="Gene3D" id="1.10.287.130">
    <property type="match status" value="1"/>
</dbReference>
<dbReference type="SUPFAM" id="SSF55874">
    <property type="entry name" value="ATPase domain of HSP90 chaperone/DNA topoisomerase II/histidine kinase"/>
    <property type="match status" value="2"/>
</dbReference>
<keyword evidence="11" id="KW-0812">Transmembrane</keyword>
<dbReference type="CDD" id="cd00082">
    <property type="entry name" value="HisKA"/>
    <property type="match status" value="1"/>
</dbReference>
<evidence type="ECO:0000256" key="4">
    <source>
        <dbReference type="ARBA" id="ARBA00022553"/>
    </source>
</evidence>
<evidence type="ECO:0000259" key="13">
    <source>
        <dbReference type="PROSITE" id="PS50110"/>
    </source>
</evidence>
<dbReference type="GO" id="GO:0005886">
    <property type="term" value="C:plasma membrane"/>
    <property type="evidence" value="ECO:0007669"/>
    <property type="project" value="UniProtKB-SubCell"/>
</dbReference>
<dbReference type="SMART" id="SM00387">
    <property type="entry name" value="HATPase_c"/>
    <property type="match status" value="2"/>
</dbReference>
<comment type="caution">
    <text evidence="14">The sequence shown here is derived from an EMBL/GenBank/DDBJ whole genome shotgun (WGS) entry which is preliminary data.</text>
</comment>
<dbReference type="SMART" id="SM00448">
    <property type="entry name" value="REC"/>
    <property type="match status" value="1"/>
</dbReference>
<dbReference type="GO" id="GO:0005524">
    <property type="term" value="F:ATP binding"/>
    <property type="evidence" value="ECO:0007669"/>
    <property type="project" value="UniProtKB-KW"/>
</dbReference>
<dbReference type="EC" id="2.7.13.3" evidence="3"/>
<dbReference type="GO" id="GO:0000155">
    <property type="term" value="F:phosphorelay sensor kinase activity"/>
    <property type="evidence" value="ECO:0007669"/>
    <property type="project" value="InterPro"/>
</dbReference>
<feature type="domain" description="Histidine kinase" evidence="12">
    <location>
        <begin position="443"/>
        <end position="658"/>
    </location>
</feature>
<comment type="catalytic activity">
    <reaction evidence="1">
        <text>ATP + protein L-histidine = ADP + protein N-phospho-L-histidine.</text>
        <dbReference type="EC" id="2.7.13.3"/>
    </reaction>
</comment>
<dbReference type="Pfam" id="PF00512">
    <property type="entry name" value="HisKA"/>
    <property type="match status" value="1"/>
</dbReference>
<dbReference type="PRINTS" id="PR00344">
    <property type="entry name" value="BCTRLSENSOR"/>
</dbReference>
<dbReference type="Gene3D" id="3.40.50.2300">
    <property type="match status" value="1"/>
</dbReference>
<evidence type="ECO:0000256" key="10">
    <source>
        <dbReference type="PROSITE-ProRule" id="PRU00169"/>
    </source>
</evidence>
<feature type="modified residue" description="4-aspartylphosphate" evidence="10">
    <location>
        <position position="739"/>
    </location>
</feature>
<dbReference type="AlphaFoldDB" id="A0A917G6A9"/>
<keyword evidence="11" id="KW-1133">Transmembrane helix</keyword>
<feature type="transmembrane region" description="Helical" evidence="11">
    <location>
        <begin position="395"/>
        <end position="414"/>
    </location>
</feature>
<evidence type="ECO:0000256" key="7">
    <source>
        <dbReference type="ARBA" id="ARBA00022777"/>
    </source>
</evidence>
<feature type="transmembrane region" description="Helical" evidence="11">
    <location>
        <begin position="338"/>
        <end position="359"/>
    </location>
</feature>
<evidence type="ECO:0000256" key="2">
    <source>
        <dbReference type="ARBA" id="ARBA00004651"/>
    </source>
</evidence>
<reference evidence="14" key="2">
    <citation type="submission" date="2020-09" db="EMBL/GenBank/DDBJ databases">
        <authorList>
            <person name="Sun Q."/>
            <person name="Zhou Y."/>
        </authorList>
    </citation>
    <scope>NUCLEOTIDE SEQUENCE</scope>
    <source>
        <strain evidence="14">CGMCC 1.15760</strain>
    </source>
</reference>
<evidence type="ECO:0000256" key="11">
    <source>
        <dbReference type="SAM" id="Phobius"/>
    </source>
</evidence>
<dbReference type="EMBL" id="BMJT01000005">
    <property type="protein sequence ID" value="GGG24769.1"/>
    <property type="molecule type" value="Genomic_DNA"/>
</dbReference>
<dbReference type="FunFam" id="3.30.565.10:FF:000006">
    <property type="entry name" value="Sensor histidine kinase WalK"/>
    <property type="match status" value="1"/>
</dbReference>
<keyword evidence="4 10" id="KW-0597">Phosphoprotein</keyword>
<evidence type="ECO:0000259" key="12">
    <source>
        <dbReference type="PROSITE" id="PS50109"/>
    </source>
</evidence>
<dbReference type="Proteomes" id="UP000616608">
    <property type="component" value="Unassembled WGS sequence"/>
</dbReference>
<dbReference type="InterPro" id="IPR003661">
    <property type="entry name" value="HisK_dim/P_dom"/>
</dbReference>